<dbReference type="InterPro" id="IPR036397">
    <property type="entry name" value="RNaseH_sf"/>
</dbReference>
<dbReference type="EC" id="2.7.7.49" evidence="1"/>
<dbReference type="PROSITE" id="PS50994">
    <property type="entry name" value="INTEGRASE"/>
    <property type="match status" value="1"/>
</dbReference>
<dbReference type="FunFam" id="3.30.70.270:FF:000020">
    <property type="entry name" value="Transposon Tf2-6 polyprotein-like Protein"/>
    <property type="match status" value="1"/>
</dbReference>
<reference evidence="14 15" key="1">
    <citation type="journal article" date="2016" name="Sci. Rep.">
        <title>The Dendrobium catenatum Lindl. genome sequence provides insights into polysaccharide synthase, floral development and adaptive evolution.</title>
        <authorList>
            <person name="Zhang G.Q."/>
            <person name="Xu Q."/>
            <person name="Bian C."/>
            <person name="Tsai W.C."/>
            <person name="Yeh C.M."/>
            <person name="Liu K.W."/>
            <person name="Yoshida K."/>
            <person name="Zhang L.S."/>
            <person name="Chang S.B."/>
            <person name="Chen F."/>
            <person name="Shi Y."/>
            <person name="Su Y.Y."/>
            <person name="Zhang Y.Q."/>
            <person name="Chen L.J."/>
            <person name="Yin Y."/>
            <person name="Lin M."/>
            <person name="Huang H."/>
            <person name="Deng H."/>
            <person name="Wang Z.W."/>
            <person name="Zhu S.L."/>
            <person name="Zhao X."/>
            <person name="Deng C."/>
            <person name="Niu S.C."/>
            <person name="Huang J."/>
            <person name="Wang M."/>
            <person name="Liu G.H."/>
            <person name="Yang H.J."/>
            <person name="Xiao X.J."/>
            <person name="Hsiao Y.Y."/>
            <person name="Wu W.L."/>
            <person name="Chen Y.Y."/>
            <person name="Mitsuda N."/>
            <person name="Ohme-Takagi M."/>
            <person name="Luo Y.B."/>
            <person name="Van de Peer Y."/>
            <person name="Liu Z.J."/>
        </authorList>
    </citation>
    <scope>NUCLEOTIDE SEQUENCE [LARGE SCALE GENOMIC DNA]</scope>
    <source>
        <tissue evidence="14">The whole plant</tissue>
    </source>
</reference>
<dbReference type="Pfam" id="PF00078">
    <property type="entry name" value="RVT_1"/>
    <property type="match status" value="1"/>
</dbReference>
<keyword evidence="4" id="KW-0548">Nucleotidyltransferase</keyword>
<dbReference type="GO" id="GO:0004519">
    <property type="term" value="F:endonuclease activity"/>
    <property type="evidence" value="ECO:0007669"/>
    <property type="project" value="UniProtKB-KW"/>
</dbReference>
<evidence type="ECO:0000259" key="13">
    <source>
        <dbReference type="PROSITE" id="PS50994"/>
    </source>
</evidence>
<dbReference type="FunFam" id="3.10.10.10:FF:000007">
    <property type="entry name" value="Retrovirus-related Pol polyprotein from transposon 17.6-like Protein"/>
    <property type="match status" value="1"/>
</dbReference>
<evidence type="ECO:0000256" key="5">
    <source>
        <dbReference type="ARBA" id="ARBA00022722"/>
    </source>
</evidence>
<dbReference type="InterPro" id="IPR036875">
    <property type="entry name" value="Znf_CCHC_sf"/>
</dbReference>
<feature type="region of interest" description="Disordered" evidence="10">
    <location>
        <begin position="1439"/>
        <end position="1459"/>
    </location>
</feature>
<dbReference type="InterPro" id="IPR041588">
    <property type="entry name" value="Integrase_H2C2"/>
</dbReference>
<name>A0A2I0XJN1_9ASPA</name>
<gene>
    <name evidence="14" type="ORF">MA16_Dca020081</name>
</gene>
<keyword evidence="8 14" id="KW-0695">RNA-directed DNA polymerase</keyword>
<evidence type="ECO:0000259" key="12">
    <source>
        <dbReference type="PROSITE" id="PS50878"/>
    </source>
</evidence>
<dbReference type="PROSITE" id="PS50878">
    <property type="entry name" value="RT_POL"/>
    <property type="match status" value="1"/>
</dbReference>
<dbReference type="Pfam" id="PF03732">
    <property type="entry name" value="Retrotrans_gag"/>
    <property type="match status" value="1"/>
</dbReference>
<dbReference type="Pfam" id="PF24626">
    <property type="entry name" value="SH3_Tf2-1"/>
    <property type="match status" value="1"/>
</dbReference>
<keyword evidence="3" id="KW-0808">Transferase</keyword>
<dbReference type="InterPro" id="IPR041373">
    <property type="entry name" value="RT_RNaseH"/>
</dbReference>
<evidence type="ECO:0000256" key="9">
    <source>
        <dbReference type="PROSITE-ProRule" id="PRU00047"/>
    </source>
</evidence>
<keyword evidence="9" id="KW-0479">Metal-binding</keyword>
<evidence type="ECO:0000256" key="1">
    <source>
        <dbReference type="ARBA" id="ARBA00012493"/>
    </source>
</evidence>
<evidence type="ECO:0000259" key="11">
    <source>
        <dbReference type="PROSITE" id="PS50158"/>
    </source>
</evidence>
<protein>
    <recommendedName>
        <fullName evidence="1">RNA-directed DNA polymerase</fullName>
        <ecNumber evidence="1">2.7.7.49</ecNumber>
    </recommendedName>
</protein>
<evidence type="ECO:0000313" key="15">
    <source>
        <dbReference type="Proteomes" id="UP000233837"/>
    </source>
</evidence>
<proteinExistence type="predicted"/>
<dbReference type="Gene3D" id="3.30.420.10">
    <property type="entry name" value="Ribonuclease H-like superfamily/Ribonuclease H"/>
    <property type="match status" value="2"/>
</dbReference>
<evidence type="ECO:0000256" key="10">
    <source>
        <dbReference type="SAM" id="MobiDB-lite"/>
    </source>
</evidence>
<reference evidence="14 15" key="2">
    <citation type="journal article" date="2017" name="Nature">
        <title>The Apostasia genome and the evolution of orchids.</title>
        <authorList>
            <person name="Zhang G.Q."/>
            <person name="Liu K.W."/>
            <person name="Li Z."/>
            <person name="Lohaus R."/>
            <person name="Hsiao Y.Y."/>
            <person name="Niu S.C."/>
            <person name="Wang J.Y."/>
            <person name="Lin Y.C."/>
            <person name="Xu Q."/>
            <person name="Chen L.J."/>
            <person name="Yoshida K."/>
            <person name="Fujiwara S."/>
            <person name="Wang Z.W."/>
            <person name="Zhang Y.Q."/>
            <person name="Mitsuda N."/>
            <person name="Wang M."/>
            <person name="Liu G.H."/>
            <person name="Pecoraro L."/>
            <person name="Huang H.X."/>
            <person name="Xiao X.J."/>
            <person name="Lin M."/>
            <person name="Wu X.Y."/>
            <person name="Wu W.L."/>
            <person name="Chen Y.Y."/>
            <person name="Chang S.B."/>
            <person name="Sakamoto S."/>
            <person name="Ohme-Takagi M."/>
            <person name="Yagi M."/>
            <person name="Zeng S.J."/>
            <person name="Shen C.Y."/>
            <person name="Yeh C.M."/>
            <person name="Luo Y.B."/>
            <person name="Tsai W.C."/>
            <person name="Van de Peer Y."/>
            <person name="Liu Z.J."/>
        </authorList>
    </citation>
    <scope>NUCLEOTIDE SEQUENCE [LARGE SCALE GENOMIC DNA]</scope>
    <source>
        <tissue evidence="14">The whole plant</tissue>
    </source>
</reference>
<dbReference type="GO" id="GO:0008233">
    <property type="term" value="F:peptidase activity"/>
    <property type="evidence" value="ECO:0007669"/>
    <property type="project" value="UniProtKB-KW"/>
</dbReference>
<dbReference type="CDD" id="cd00303">
    <property type="entry name" value="retropepsin_like"/>
    <property type="match status" value="1"/>
</dbReference>
<dbReference type="EMBL" id="KZ501824">
    <property type="protein sequence ID" value="PKU88110.1"/>
    <property type="molecule type" value="Genomic_DNA"/>
</dbReference>
<dbReference type="Pfam" id="PF17921">
    <property type="entry name" value="Integrase_H2C2"/>
    <property type="match status" value="1"/>
</dbReference>
<dbReference type="Proteomes" id="UP000233837">
    <property type="component" value="Unassembled WGS sequence"/>
</dbReference>
<dbReference type="SUPFAM" id="SSF57756">
    <property type="entry name" value="Retrovirus zinc finger-like domains"/>
    <property type="match status" value="1"/>
</dbReference>
<dbReference type="SUPFAM" id="SSF56672">
    <property type="entry name" value="DNA/RNA polymerases"/>
    <property type="match status" value="1"/>
</dbReference>
<organism evidence="14 15">
    <name type="scientific">Dendrobium catenatum</name>
    <dbReference type="NCBI Taxonomy" id="906689"/>
    <lineage>
        <taxon>Eukaryota</taxon>
        <taxon>Viridiplantae</taxon>
        <taxon>Streptophyta</taxon>
        <taxon>Embryophyta</taxon>
        <taxon>Tracheophyta</taxon>
        <taxon>Spermatophyta</taxon>
        <taxon>Magnoliopsida</taxon>
        <taxon>Liliopsida</taxon>
        <taxon>Asparagales</taxon>
        <taxon>Orchidaceae</taxon>
        <taxon>Epidendroideae</taxon>
        <taxon>Malaxideae</taxon>
        <taxon>Dendrobiinae</taxon>
        <taxon>Dendrobium</taxon>
    </lineage>
</organism>
<feature type="domain" description="Integrase catalytic" evidence="13">
    <location>
        <begin position="1151"/>
        <end position="1316"/>
    </location>
</feature>
<keyword evidence="2" id="KW-0645">Protease</keyword>
<feature type="domain" description="CCHC-type" evidence="11">
    <location>
        <begin position="331"/>
        <end position="346"/>
    </location>
</feature>
<dbReference type="InterPro" id="IPR001584">
    <property type="entry name" value="Integrase_cat-core"/>
</dbReference>
<dbReference type="Gene3D" id="3.10.10.10">
    <property type="entry name" value="HIV Type 1 Reverse Transcriptase, subunit A, domain 1"/>
    <property type="match status" value="1"/>
</dbReference>
<keyword evidence="5" id="KW-0540">Nuclease</keyword>
<sequence>MRREMRQINARLDRNQDVRANVPAITPVARRGFSTDRGRVRETNQRMLSDSEEEVGMFNQLEISDSDEEPEMIRRRRFNERGRHHSEFRVKLDIPFFEGKLHIEDYLDWERSVETFFEYMEIEPDRQVKYVACKLKGGASAWWQQTLQSRRREGKGTVKSWFRMKQLLRSQFLPIDFEQMLYVQYQHCKQGGRTVNEYTEEFHRLSARNNLNESANQLVARYIGGLRDTIQDKLELNAIWSLSQAINYAIKVEMQQSRHQANRSQRRSSEYHTEGGRTSTQYPGQSSKPLTTPKDPVPQAADSSKGPDNKQQPRNRAPVRDNPYAKNPNIKCFRCFQQGHKSNECPTRPQLQLLEGEEEEDWECTGEEELEDVVADEGEPVICVLQKLLLAPRQTPNSQRNALFKTKCTIQGKVCDLLVDSGCTENVISRAVVQALQLKTSKNPSPYKISWVKRGVELAVTDLCKVAFSIGRHYAGEVLCDVIDMDVCHLILGRPWQFDVGTTYDCRANTYSFDWKGKKLRLLPRTSDPEVSKPNTKTALTVVTAKTMLNLWRENHQMLFLIVQEPNHHTELSELPPEVSKLLQQFADVCPPELPNELPPMRAVQHQIELLPGASLPNVPHYKMSPNEHQALQQIVDDLLSKNLIQPSVSPCAVPALLVPKKDGTWRMCMDSRSINRITVKFRFPMPRIEDMLDRVAGATIFSKLDLRSGYHQIRIRSGDEWKTAFKTRQGLYEWKVMPFGLCNAPATFMRLMNEVLKPFLNICCVVYFDDILLFSANREDHLQHLKNLLATLRTNKLYLNLPKCQFATTEVGFLGFIISAEGIRVDPKKVTAIQEWPIPQCLTDIRSFHGLANFYRKFIRGFSSIMAPITDVLKRPQFLWTEEQQQSFNAIKLALTTAPVLILPDFSKPFTVDTDASTIGIGAVLSQGQKPVEFFSEKLSPSRQKWTVYEQELYAIVRALKQWEHYLLHQDFVIRSDHKALQYINSQKNINRMHARWIIFLQRFTFVIQHKSGAQNTVADALSRRALTITQLQTEFNGLASLIELYPEDEYFKGPWAKCCNHEPVADYSIRHGFLFKGHLLCVPSSSWRQHFIKETHAGGLAAHMGRDNTIAQLQQRFFWPHLRRDVSKFVERCSICQSYKGGGQNTGLYQPLPVPASIWEDLSLDFILGLPRTKHGNDSIMVVVDRFSKMAHFIACKKTFDALNIAKLFFKEIVRLHGIPRSLTSDRDVKFISHFWRELWKRLHTQVQLSSSYHPQTDGQTEVVNRTLGNLLRCLVQENPKLWDELLSHAEFAFNSMINRSTGMCPFSIVYTKTPNTVLDIAALPNCKSKSAASLVENYAEFLSNIRLKLQETNSKYKLDADVHRREKLFQPGDLVLVRMKRERLPVGAYSKLGKKKWGPFPIISKINDNAYTVELPADFNTSRTFNVNDIYEYHPPDELDNHNQPVGTACISSGGE</sequence>
<evidence type="ECO:0000256" key="7">
    <source>
        <dbReference type="ARBA" id="ARBA00022801"/>
    </source>
</evidence>
<dbReference type="InterPro" id="IPR043128">
    <property type="entry name" value="Rev_trsase/Diguanyl_cyclase"/>
</dbReference>
<dbReference type="GO" id="GO:0003964">
    <property type="term" value="F:RNA-directed DNA polymerase activity"/>
    <property type="evidence" value="ECO:0007669"/>
    <property type="project" value="UniProtKB-KW"/>
</dbReference>
<dbReference type="SUPFAM" id="SSF53098">
    <property type="entry name" value="Ribonuclease H-like"/>
    <property type="match status" value="1"/>
</dbReference>
<dbReference type="SMART" id="SM00343">
    <property type="entry name" value="ZnF_C2HC"/>
    <property type="match status" value="1"/>
</dbReference>
<feature type="compositionally biased region" description="Polar residues" evidence="10">
    <location>
        <begin position="276"/>
        <end position="290"/>
    </location>
</feature>
<dbReference type="InterPro" id="IPR012337">
    <property type="entry name" value="RNaseH-like_sf"/>
</dbReference>
<dbReference type="Gene3D" id="3.30.70.270">
    <property type="match status" value="2"/>
</dbReference>
<dbReference type="Pfam" id="PF13650">
    <property type="entry name" value="Asp_protease_2"/>
    <property type="match status" value="1"/>
</dbReference>
<keyword evidence="9" id="KW-0862">Zinc</keyword>
<dbReference type="InterPro" id="IPR021109">
    <property type="entry name" value="Peptidase_aspartic_dom_sf"/>
</dbReference>
<keyword evidence="15" id="KW-1185">Reference proteome</keyword>
<evidence type="ECO:0000256" key="8">
    <source>
        <dbReference type="ARBA" id="ARBA00022918"/>
    </source>
</evidence>
<keyword evidence="6" id="KW-0255">Endonuclease</keyword>
<dbReference type="CDD" id="cd01647">
    <property type="entry name" value="RT_LTR"/>
    <property type="match status" value="1"/>
</dbReference>
<dbReference type="InterPro" id="IPR001878">
    <property type="entry name" value="Znf_CCHC"/>
</dbReference>
<evidence type="ECO:0000256" key="3">
    <source>
        <dbReference type="ARBA" id="ARBA00022679"/>
    </source>
</evidence>
<dbReference type="InterPro" id="IPR043502">
    <property type="entry name" value="DNA/RNA_pol_sf"/>
</dbReference>
<keyword evidence="9" id="KW-0863">Zinc-finger</keyword>
<dbReference type="Gene3D" id="2.40.70.10">
    <property type="entry name" value="Acid Proteases"/>
    <property type="match status" value="1"/>
</dbReference>
<dbReference type="FunFam" id="3.30.420.10:FF:000032">
    <property type="entry name" value="Retrovirus-related Pol polyprotein from transposon 297-like Protein"/>
    <property type="match status" value="1"/>
</dbReference>
<evidence type="ECO:0000256" key="6">
    <source>
        <dbReference type="ARBA" id="ARBA00022759"/>
    </source>
</evidence>
<dbReference type="GO" id="GO:0008270">
    <property type="term" value="F:zinc ion binding"/>
    <property type="evidence" value="ECO:0007669"/>
    <property type="project" value="UniProtKB-KW"/>
</dbReference>
<dbReference type="PANTHER" id="PTHR35046:SF26">
    <property type="entry name" value="RNA-DIRECTED DNA POLYMERASE"/>
    <property type="match status" value="1"/>
</dbReference>
<dbReference type="Gene3D" id="1.10.340.70">
    <property type="match status" value="1"/>
</dbReference>
<dbReference type="InterPro" id="IPR056924">
    <property type="entry name" value="SH3_Tf2-1"/>
</dbReference>
<feature type="region of interest" description="Disordered" evidence="10">
    <location>
        <begin position="257"/>
        <end position="325"/>
    </location>
</feature>
<dbReference type="PROSITE" id="PS50158">
    <property type="entry name" value="ZF_CCHC"/>
    <property type="match status" value="1"/>
</dbReference>
<evidence type="ECO:0000256" key="4">
    <source>
        <dbReference type="ARBA" id="ARBA00022695"/>
    </source>
</evidence>
<evidence type="ECO:0000313" key="14">
    <source>
        <dbReference type="EMBL" id="PKU88110.1"/>
    </source>
</evidence>
<dbReference type="PANTHER" id="PTHR35046">
    <property type="entry name" value="ZINC KNUCKLE (CCHC-TYPE) FAMILY PROTEIN"/>
    <property type="match status" value="1"/>
</dbReference>
<dbReference type="InterPro" id="IPR005162">
    <property type="entry name" value="Retrotrans_gag_dom"/>
</dbReference>
<keyword evidence="7" id="KW-0378">Hydrolase</keyword>
<dbReference type="GO" id="GO:0015074">
    <property type="term" value="P:DNA integration"/>
    <property type="evidence" value="ECO:0007669"/>
    <property type="project" value="InterPro"/>
</dbReference>
<dbReference type="InterPro" id="IPR000477">
    <property type="entry name" value="RT_dom"/>
</dbReference>
<feature type="domain" description="Reverse transcriptase" evidence="12">
    <location>
        <begin position="640"/>
        <end position="819"/>
    </location>
</feature>
<dbReference type="GO" id="GO:0003676">
    <property type="term" value="F:nucleic acid binding"/>
    <property type="evidence" value="ECO:0007669"/>
    <property type="project" value="InterPro"/>
</dbReference>
<evidence type="ECO:0000256" key="2">
    <source>
        <dbReference type="ARBA" id="ARBA00022670"/>
    </source>
</evidence>
<dbReference type="Pfam" id="PF17917">
    <property type="entry name" value="RT_RNaseH"/>
    <property type="match status" value="1"/>
</dbReference>
<dbReference type="CDD" id="cd09274">
    <property type="entry name" value="RNase_HI_RT_Ty3"/>
    <property type="match status" value="1"/>
</dbReference>
<dbReference type="GO" id="GO:0006508">
    <property type="term" value="P:proteolysis"/>
    <property type="evidence" value="ECO:0007669"/>
    <property type="project" value="UniProtKB-KW"/>
</dbReference>
<accession>A0A2I0XJN1</accession>